<dbReference type="PROSITE" id="PS50110">
    <property type="entry name" value="RESPONSE_REGULATORY"/>
    <property type="match status" value="1"/>
</dbReference>
<feature type="DNA-binding region" description="OmpR/PhoB-type" evidence="7">
    <location>
        <begin position="137"/>
        <end position="232"/>
    </location>
</feature>
<dbReference type="PANTHER" id="PTHR48111:SF24">
    <property type="entry name" value="TRANSCRIPTIONAL REGULATORY PROTEIN CSSR"/>
    <property type="match status" value="1"/>
</dbReference>
<dbReference type="SUPFAM" id="SSF46894">
    <property type="entry name" value="C-terminal effector domain of the bipartite response regulators"/>
    <property type="match status" value="1"/>
</dbReference>
<dbReference type="SUPFAM" id="SSF52172">
    <property type="entry name" value="CheY-like"/>
    <property type="match status" value="1"/>
</dbReference>
<protein>
    <submittedName>
        <fullName evidence="10">Response regulator transcription factor</fullName>
    </submittedName>
</protein>
<dbReference type="SMART" id="SM00862">
    <property type="entry name" value="Trans_reg_C"/>
    <property type="match status" value="1"/>
</dbReference>
<name>A0ABU6GCY4_9BACL</name>
<evidence type="ECO:0000313" key="11">
    <source>
        <dbReference type="Proteomes" id="UP001338137"/>
    </source>
</evidence>
<accession>A0ABU6GCY4</accession>
<dbReference type="Gene3D" id="6.10.250.690">
    <property type="match status" value="1"/>
</dbReference>
<dbReference type="Pfam" id="PF00072">
    <property type="entry name" value="Response_reg"/>
    <property type="match status" value="1"/>
</dbReference>
<evidence type="ECO:0000256" key="3">
    <source>
        <dbReference type="ARBA" id="ARBA00023015"/>
    </source>
</evidence>
<evidence type="ECO:0000313" key="10">
    <source>
        <dbReference type="EMBL" id="MEC0231825.1"/>
    </source>
</evidence>
<dbReference type="CDD" id="cd00383">
    <property type="entry name" value="trans_reg_C"/>
    <property type="match status" value="1"/>
</dbReference>
<dbReference type="InterPro" id="IPR036388">
    <property type="entry name" value="WH-like_DNA-bd_sf"/>
</dbReference>
<dbReference type="InterPro" id="IPR001789">
    <property type="entry name" value="Sig_transdc_resp-reg_receiver"/>
</dbReference>
<dbReference type="SMART" id="SM00448">
    <property type="entry name" value="REC"/>
    <property type="match status" value="1"/>
</dbReference>
<dbReference type="Gene3D" id="3.40.50.2300">
    <property type="match status" value="1"/>
</dbReference>
<evidence type="ECO:0000256" key="7">
    <source>
        <dbReference type="PROSITE-ProRule" id="PRU01091"/>
    </source>
</evidence>
<dbReference type="CDD" id="cd17574">
    <property type="entry name" value="REC_OmpR"/>
    <property type="match status" value="1"/>
</dbReference>
<evidence type="ECO:0000256" key="2">
    <source>
        <dbReference type="ARBA" id="ARBA00023012"/>
    </source>
</evidence>
<feature type="domain" description="Response regulatory" evidence="8">
    <location>
        <begin position="4"/>
        <end position="117"/>
    </location>
</feature>
<dbReference type="InterPro" id="IPR001867">
    <property type="entry name" value="OmpR/PhoB-type_DNA-bd"/>
</dbReference>
<evidence type="ECO:0000259" key="9">
    <source>
        <dbReference type="PROSITE" id="PS51755"/>
    </source>
</evidence>
<evidence type="ECO:0000256" key="4">
    <source>
        <dbReference type="ARBA" id="ARBA00023125"/>
    </source>
</evidence>
<keyword evidence="1 6" id="KW-0597">Phosphoprotein</keyword>
<sequence>MMYHIYLVEDEEHLRGLLAAYLEKEGWQVRSFADGTSARSAIAERPDLWVLDIMLPGVDGYQLMREIKADQPTQPVIFISARDADIDRIIGLELGSDDYLAKPFLPRELVIRTRKLLERVYGGHYAAGKATASQERRSKLTLASYLIDEQARTVTDEQGSKLELTSKEFELLLYFINHHGQVLEREQVLTAVWGMDYFGTDRVVDDLVRRIRRKLPDLRLETVYGYGYRMVKA</sequence>
<dbReference type="InterPro" id="IPR016032">
    <property type="entry name" value="Sig_transdc_resp-reg_C-effctor"/>
</dbReference>
<dbReference type="Pfam" id="PF00486">
    <property type="entry name" value="Trans_reg_C"/>
    <property type="match status" value="1"/>
</dbReference>
<dbReference type="PROSITE" id="PS51755">
    <property type="entry name" value="OMPR_PHOB"/>
    <property type="match status" value="1"/>
</dbReference>
<evidence type="ECO:0000256" key="6">
    <source>
        <dbReference type="PROSITE-ProRule" id="PRU00169"/>
    </source>
</evidence>
<keyword evidence="3" id="KW-0805">Transcription regulation</keyword>
<dbReference type="EMBL" id="JARLKY010000104">
    <property type="protein sequence ID" value="MEC0231825.1"/>
    <property type="molecule type" value="Genomic_DNA"/>
</dbReference>
<organism evidence="10 11">
    <name type="scientific">Paenibacillus alba</name>
    <dbReference type="NCBI Taxonomy" id="1197127"/>
    <lineage>
        <taxon>Bacteria</taxon>
        <taxon>Bacillati</taxon>
        <taxon>Bacillota</taxon>
        <taxon>Bacilli</taxon>
        <taxon>Bacillales</taxon>
        <taxon>Paenibacillaceae</taxon>
        <taxon>Paenibacillus</taxon>
    </lineage>
</organism>
<keyword evidence="5" id="KW-0804">Transcription</keyword>
<keyword evidence="4 7" id="KW-0238">DNA-binding</keyword>
<keyword evidence="11" id="KW-1185">Reference proteome</keyword>
<keyword evidence="2" id="KW-0902">Two-component regulatory system</keyword>
<dbReference type="RefSeq" id="WP_173223865.1">
    <property type="nucleotide sequence ID" value="NZ_JABMKZ010000024.1"/>
</dbReference>
<gene>
    <name evidence="10" type="ORF">P4I72_32455</name>
</gene>
<feature type="domain" description="OmpR/PhoB-type" evidence="9">
    <location>
        <begin position="137"/>
        <end position="232"/>
    </location>
</feature>
<reference evidence="10 11" key="1">
    <citation type="submission" date="2023-03" db="EMBL/GenBank/DDBJ databases">
        <title>Bacillus Genome Sequencing.</title>
        <authorList>
            <person name="Dunlap C."/>
        </authorList>
    </citation>
    <scope>NUCLEOTIDE SEQUENCE [LARGE SCALE GENOMIC DNA]</scope>
    <source>
        <strain evidence="10 11">BD-533</strain>
    </source>
</reference>
<dbReference type="InterPro" id="IPR039420">
    <property type="entry name" value="WalR-like"/>
</dbReference>
<evidence type="ECO:0000256" key="1">
    <source>
        <dbReference type="ARBA" id="ARBA00022553"/>
    </source>
</evidence>
<dbReference type="Gene3D" id="1.10.10.10">
    <property type="entry name" value="Winged helix-like DNA-binding domain superfamily/Winged helix DNA-binding domain"/>
    <property type="match status" value="1"/>
</dbReference>
<evidence type="ECO:0000256" key="5">
    <source>
        <dbReference type="ARBA" id="ARBA00023163"/>
    </source>
</evidence>
<feature type="modified residue" description="4-aspartylphosphate" evidence="6">
    <location>
        <position position="52"/>
    </location>
</feature>
<dbReference type="InterPro" id="IPR011006">
    <property type="entry name" value="CheY-like_superfamily"/>
</dbReference>
<dbReference type="PANTHER" id="PTHR48111">
    <property type="entry name" value="REGULATOR OF RPOS"/>
    <property type="match status" value="1"/>
</dbReference>
<proteinExistence type="predicted"/>
<evidence type="ECO:0000259" key="8">
    <source>
        <dbReference type="PROSITE" id="PS50110"/>
    </source>
</evidence>
<dbReference type="Proteomes" id="UP001338137">
    <property type="component" value="Unassembled WGS sequence"/>
</dbReference>
<comment type="caution">
    <text evidence="10">The sequence shown here is derived from an EMBL/GenBank/DDBJ whole genome shotgun (WGS) entry which is preliminary data.</text>
</comment>